<evidence type="ECO:0000313" key="2">
    <source>
        <dbReference type="Proteomes" id="UP000070700"/>
    </source>
</evidence>
<evidence type="ECO:0000313" key="1">
    <source>
        <dbReference type="EMBL" id="KUJ13567.1"/>
    </source>
</evidence>
<accession>A0A194X125</accession>
<dbReference type="GeneID" id="28815217"/>
<dbReference type="InParanoid" id="A0A194X125"/>
<dbReference type="RefSeq" id="XP_018067922.1">
    <property type="nucleotide sequence ID" value="XM_018205491.1"/>
</dbReference>
<dbReference type="Proteomes" id="UP000070700">
    <property type="component" value="Unassembled WGS sequence"/>
</dbReference>
<keyword evidence="2" id="KW-1185">Reference proteome</keyword>
<reference evidence="1 2" key="1">
    <citation type="submission" date="2015-10" db="EMBL/GenBank/DDBJ databases">
        <title>Full genome of DAOMC 229536 Phialocephala scopiformis, a fungal endophyte of spruce producing the potent anti-insectan compound rugulosin.</title>
        <authorList>
            <consortium name="DOE Joint Genome Institute"/>
            <person name="Walker A.K."/>
            <person name="Frasz S.L."/>
            <person name="Seifert K.A."/>
            <person name="Miller J.D."/>
            <person name="Mondo S.J."/>
            <person name="Labutti K."/>
            <person name="Lipzen A."/>
            <person name="Dockter R."/>
            <person name="Kennedy M."/>
            <person name="Grigoriev I.V."/>
            <person name="Spatafora J.W."/>
        </authorList>
    </citation>
    <scope>NUCLEOTIDE SEQUENCE [LARGE SCALE GENOMIC DNA]</scope>
    <source>
        <strain evidence="1 2">CBS 120377</strain>
    </source>
</reference>
<organism evidence="1 2">
    <name type="scientific">Mollisia scopiformis</name>
    <name type="common">Conifer needle endophyte fungus</name>
    <name type="synonym">Phialocephala scopiformis</name>
    <dbReference type="NCBI Taxonomy" id="149040"/>
    <lineage>
        <taxon>Eukaryota</taxon>
        <taxon>Fungi</taxon>
        <taxon>Dikarya</taxon>
        <taxon>Ascomycota</taxon>
        <taxon>Pezizomycotina</taxon>
        <taxon>Leotiomycetes</taxon>
        <taxon>Helotiales</taxon>
        <taxon>Mollisiaceae</taxon>
        <taxon>Mollisia</taxon>
    </lineage>
</organism>
<proteinExistence type="predicted"/>
<dbReference type="KEGG" id="psco:LY89DRAFT_160101"/>
<gene>
    <name evidence="1" type="ORF">LY89DRAFT_160101</name>
</gene>
<dbReference type="AlphaFoldDB" id="A0A194X125"/>
<dbReference type="EMBL" id="KQ947422">
    <property type="protein sequence ID" value="KUJ13567.1"/>
    <property type="molecule type" value="Genomic_DNA"/>
</dbReference>
<sequence>MGRDRDSTGRIVRCKSSSHVEISHCCPRESIRLFLGNAKMMVKRKHLQSASCQPLRRSRNIYLPFISQSSNCTFAHFEMKITSVSALASHHMPLIDNCPRQTRMFLCTSFPGQIPSFCKKGRRSRSVPAASWATQRHFTLPYSIGAISDACLRQSLPHPQLCPLTETFRLV</sequence>
<protein>
    <submittedName>
        <fullName evidence="1">Uncharacterized protein</fullName>
    </submittedName>
</protein>
<name>A0A194X125_MOLSC</name>